<comment type="caution">
    <text evidence="2">The sequence shown here is derived from an EMBL/GenBank/DDBJ whole genome shotgun (WGS) entry which is preliminary data.</text>
</comment>
<sequence>MPKTEVLAILAGKLFNSQKRCILEDQVIMIDQELGVILGVLNLGVFKRLHGKDDGIDFMDLGHLTIIPGLVDVHVHLFLHAYAETPWNDQVTKESLAERTIRATVHARRTLMAGFTTVRDLGTEGALDADISLRKCLSGREPMISGPRYYCANRAIVTTGAYGPRSSLYPSSRGVEGVMGAEPVDGVDGCIREVRKQVGVGADWVKIYADYRVRAAMQDVSPSLSSKSIPTFNRQELEVMITTAHDLGVKVAAHANSWAAVEDLLDLGVDTIEHGAEIYNDQDQNISLIKKLAASKGKTTWVPTLAAYHTLGKSRWEAVKQTFVKAVIEEGVENIACGGDTGVFSHGENALELILMRQLGVPWEKVISWATLGGWECVRGFEWEGSRGRQRIRDLEANPRRVSDVDRGIPFGTIRKGWAADIVGIDGDLTGSPEEFEKSLTMGVKLVIKNGNIVKRVGK</sequence>
<dbReference type="Gene3D" id="3.20.20.140">
    <property type="entry name" value="Metal-dependent hydrolases"/>
    <property type="match status" value="1"/>
</dbReference>
<feature type="domain" description="Amidohydrolase-related" evidence="1">
    <location>
        <begin position="65"/>
        <end position="378"/>
    </location>
</feature>
<dbReference type="InterPro" id="IPR051781">
    <property type="entry name" value="Metallo-dep_Hydrolase"/>
</dbReference>
<evidence type="ECO:0000313" key="3">
    <source>
        <dbReference type="Proteomes" id="UP000629468"/>
    </source>
</evidence>
<name>A0A8H7KKD5_AGABI</name>
<reference evidence="2 3" key="1">
    <citation type="journal article" name="Sci. Rep.">
        <title>Telomere-to-telomere assembled and centromere annotated genomes of the two main subspecies of the button mushroom Agaricus bisporus reveal especially polymorphic chromosome ends.</title>
        <authorList>
            <person name="Sonnenberg A.S.M."/>
            <person name="Sedaghat-Telgerd N."/>
            <person name="Lavrijssen B."/>
            <person name="Ohm R.A."/>
            <person name="Hendrickx P.M."/>
            <person name="Scholtmeijer K."/>
            <person name="Baars J.J.P."/>
            <person name="van Peer A."/>
        </authorList>
    </citation>
    <scope>NUCLEOTIDE SEQUENCE [LARGE SCALE GENOMIC DNA]</scope>
    <source>
        <strain evidence="2 3">H119_p4</strain>
    </source>
</reference>
<dbReference type="PANTHER" id="PTHR43135">
    <property type="entry name" value="ALPHA-D-RIBOSE 1-METHYLPHOSPHONATE 5-TRIPHOSPHATE DIPHOSPHATASE"/>
    <property type="match status" value="1"/>
</dbReference>
<evidence type="ECO:0000313" key="2">
    <source>
        <dbReference type="EMBL" id="KAF7783893.1"/>
    </source>
</evidence>
<accession>A0A8H7KKD5</accession>
<dbReference type="Pfam" id="PF01979">
    <property type="entry name" value="Amidohydro_1"/>
    <property type="match status" value="1"/>
</dbReference>
<dbReference type="PANTHER" id="PTHR43135:SF3">
    <property type="entry name" value="ALPHA-D-RIBOSE 1-METHYLPHOSPHONATE 5-TRIPHOSPHATE DIPHOSPHATASE"/>
    <property type="match status" value="1"/>
</dbReference>
<gene>
    <name evidence="2" type="ORF">Agabi119p4_58</name>
</gene>
<evidence type="ECO:0000259" key="1">
    <source>
        <dbReference type="Pfam" id="PF01979"/>
    </source>
</evidence>
<dbReference type="SUPFAM" id="SSF51338">
    <property type="entry name" value="Composite domain of metallo-dependent hydrolases"/>
    <property type="match status" value="1"/>
</dbReference>
<dbReference type="Proteomes" id="UP000629468">
    <property type="component" value="Unassembled WGS sequence"/>
</dbReference>
<protein>
    <recommendedName>
        <fullName evidence="1">Amidohydrolase-related domain-containing protein</fullName>
    </recommendedName>
</protein>
<dbReference type="InterPro" id="IPR011059">
    <property type="entry name" value="Metal-dep_hydrolase_composite"/>
</dbReference>
<dbReference type="GO" id="GO:0016810">
    <property type="term" value="F:hydrolase activity, acting on carbon-nitrogen (but not peptide) bonds"/>
    <property type="evidence" value="ECO:0007669"/>
    <property type="project" value="InterPro"/>
</dbReference>
<dbReference type="EMBL" id="JABXXO010000001">
    <property type="protein sequence ID" value="KAF7783893.1"/>
    <property type="molecule type" value="Genomic_DNA"/>
</dbReference>
<proteinExistence type="predicted"/>
<dbReference type="AlphaFoldDB" id="A0A8H7KKD5"/>
<dbReference type="InterPro" id="IPR032466">
    <property type="entry name" value="Metal_Hydrolase"/>
</dbReference>
<organism evidence="2 3">
    <name type="scientific">Agaricus bisporus var. burnettii</name>
    <dbReference type="NCBI Taxonomy" id="192524"/>
    <lineage>
        <taxon>Eukaryota</taxon>
        <taxon>Fungi</taxon>
        <taxon>Dikarya</taxon>
        <taxon>Basidiomycota</taxon>
        <taxon>Agaricomycotina</taxon>
        <taxon>Agaricomycetes</taxon>
        <taxon>Agaricomycetidae</taxon>
        <taxon>Agaricales</taxon>
        <taxon>Agaricineae</taxon>
        <taxon>Agaricaceae</taxon>
        <taxon>Agaricus</taxon>
    </lineage>
</organism>
<dbReference type="SUPFAM" id="SSF51556">
    <property type="entry name" value="Metallo-dependent hydrolases"/>
    <property type="match status" value="1"/>
</dbReference>
<dbReference type="InterPro" id="IPR006680">
    <property type="entry name" value="Amidohydro-rel"/>
</dbReference>